<dbReference type="EMBL" id="EQ973835">
    <property type="protein sequence ID" value="EEF43044.1"/>
    <property type="molecule type" value="Genomic_DNA"/>
</dbReference>
<dbReference type="Proteomes" id="UP000008311">
    <property type="component" value="Unassembled WGS sequence"/>
</dbReference>
<evidence type="ECO:0000313" key="1">
    <source>
        <dbReference type="EMBL" id="EEF43044.1"/>
    </source>
</evidence>
<proteinExistence type="predicted"/>
<evidence type="ECO:0000313" key="2">
    <source>
        <dbReference type="Proteomes" id="UP000008311"/>
    </source>
</evidence>
<protein>
    <submittedName>
        <fullName evidence="1">Uncharacterized protein</fullName>
    </submittedName>
</protein>
<name>B9RZL1_RICCO</name>
<accession>B9RZL1</accession>
<keyword evidence="2" id="KW-1185">Reference proteome</keyword>
<sequence length="174" mass="19630">MWTTRETETCEGGRQQPLLREGLYILTINRHADMSERSESLQTPFSSIGKEFGTVIDAEVSYIGRQATFWKCYELRATTYDQDLRLRKVCVHPFSYQPPPFCQIGPNLQVLSLSAAVAGPPIGIYHSISTSNNGDPGHWEEKLQAVDTVYKDEGKPNFHHSLQKETIPATPTYP</sequence>
<reference evidence="2" key="1">
    <citation type="journal article" date="2010" name="Nat. Biotechnol.">
        <title>Draft genome sequence of the oilseed species Ricinus communis.</title>
        <authorList>
            <person name="Chan A.P."/>
            <person name="Crabtree J."/>
            <person name="Zhao Q."/>
            <person name="Lorenzi H."/>
            <person name="Orvis J."/>
            <person name="Puiu D."/>
            <person name="Melake-Berhan A."/>
            <person name="Jones K.M."/>
            <person name="Redman J."/>
            <person name="Chen G."/>
            <person name="Cahoon E.B."/>
            <person name="Gedil M."/>
            <person name="Stanke M."/>
            <person name="Haas B.J."/>
            <person name="Wortman J.R."/>
            <person name="Fraser-Liggett C.M."/>
            <person name="Ravel J."/>
            <person name="Rabinowicz P.D."/>
        </authorList>
    </citation>
    <scope>NUCLEOTIDE SEQUENCE [LARGE SCALE GENOMIC DNA]</scope>
    <source>
        <strain evidence="2">cv. Hale</strain>
    </source>
</reference>
<dbReference type="AlphaFoldDB" id="B9RZL1"/>
<organism evidence="1 2">
    <name type="scientific">Ricinus communis</name>
    <name type="common">Castor bean</name>
    <dbReference type="NCBI Taxonomy" id="3988"/>
    <lineage>
        <taxon>Eukaryota</taxon>
        <taxon>Viridiplantae</taxon>
        <taxon>Streptophyta</taxon>
        <taxon>Embryophyta</taxon>
        <taxon>Tracheophyta</taxon>
        <taxon>Spermatophyta</taxon>
        <taxon>Magnoliopsida</taxon>
        <taxon>eudicotyledons</taxon>
        <taxon>Gunneridae</taxon>
        <taxon>Pentapetalae</taxon>
        <taxon>rosids</taxon>
        <taxon>fabids</taxon>
        <taxon>Malpighiales</taxon>
        <taxon>Euphorbiaceae</taxon>
        <taxon>Acalyphoideae</taxon>
        <taxon>Acalypheae</taxon>
        <taxon>Ricinus</taxon>
    </lineage>
</organism>
<dbReference type="InParanoid" id="B9RZL1"/>
<gene>
    <name evidence="1" type="ORF">RCOM_0999590</name>
</gene>